<dbReference type="InterPro" id="IPR001245">
    <property type="entry name" value="Ser-Thr/Tyr_kinase_cat_dom"/>
</dbReference>
<organism evidence="11 12">
    <name type="scientific">Bursaphelenchus okinawaensis</name>
    <dbReference type="NCBI Taxonomy" id="465554"/>
    <lineage>
        <taxon>Eukaryota</taxon>
        <taxon>Metazoa</taxon>
        <taxon>Ecdysozoa</taxon>
        <taxon>Nematoda</taxon>
        <taxon>Chromadorea</taxon>
        <taxon>Rhabditida</taxon>
        <taxon>Tylenchina</taxon>
        <taxon>Tylenchomorpha</taxon>
        <taxon>Aphelenchoidea</taxon>
        <taxon>Aphelenchoididae</taxon>
        <taxon>Bursaphelenchus</taxon>
    </lineage>
</organism>
<dbReference type="PROSITE" id="PS50011">
    <property type="entry name" value="PROTEIN_KINASE_DOM"/>
    <property type="match status" value="1"/>
</dbReference>
<dbReference type="Pfam" id="PF00017">
    <property type="entry name" value="SH2"/>
    <property type="match status" value="1"/>
</dbReference>
<keyword evidence="3 7" id="KW-0418">Kinase</keyword>
<feature type="compositionally biased region" description="Basic residues" evidence="8">
    <location>
        <begin position="19"/>
        <end position="28"/>
    </location>
</feature>
<feature type="compositionally biased region" description="Polar residues" evidence="8">
    <location>
        <begin position="607"/>
        <end position="616"/>
    </location>
</feature>
<feature type="domain" description="Protein kinase" evidence="10">
    <location>
        <begin position="254"/>
        <end position="509"/>
    </location>
</feature>
<feature type="compositionally biased region" description="Polar residues" evidence="8">
    <location>
        <begin position="519"/>
        <end position="531"/>
    </location>
</feature>
<dbReference type="InterPro" id="IPR035849">
    <property type="entry name" value="Fes/Fps/Fer_SH2"/>
</dbReference>
<dbReference type="CDD" id="cd10361">
    <property type="entry name" value="SH2_Fps_family"/>
    <property type="match status" value="1"/>
</dbReference>
<dbReference type="GO" id="GO:0005524">
    <property type="term" value="F:ATP binding"/>
    <property type="evidence" value="ECO:0007669"/>
    <property type="project" value="UniProtKB-KW"/>
</dbReference>
<dbReference type="Proteomes" id="UP000614601">
    <property type="component" value="Unassembled WGS sequence"/>
</dbReference>
<dbReference type="OrthoDB" id="4062651at2759"/>
<dbReference type="PROSITE" id="PS50001">
    <property type="entry name" value="SH2"/>
    <property type="match status" value="1"/>
</dbReference>
<dbReference type="PANTHER" id="PTHR24418">
    <property type="entry name" value="TYROSINE-PROTEIN KINASE"/>
    <property type="match status" value="1"/>
</dbReference>
<dbReference type="Gene3D" id="3.30.200.20">
    <property type="entry name" value="Phosphorylase Kinase, domain 1"/>
    <property type="match status" value="1"/>
</dbReference>
<feature type="compositionally biased region" description="Basic and acidic residues" evidence="8">
    <location>
        <begin position="574"/>
        <end position="592"/>
    </location>
</feature>
<proteinExistence type="inferred from homology"/>
<reference evidence="11" key="1">
    <citation type="submission" date="2020-09" db="EMBL/GenBank/DDBJ databases">
        <authorList>
            <person name="Kikuchi T."/>
        </authorList>
    </citation>
    <scope>NUCLEOTIDE SEQUENCE</scope>
    <source>
        <strain evidence="11">SH1</strain>
    </source>
</reference>
<feature type="compositionally biased region" description="Basic residues" evidence="8">
    <location>
        <begin position="1"/>
        <end position="12"/>
    </location>
</feature>
<feature type="compositionally biased region" description="Low complexity" evidence="8">
    <location>
        <begin position="61"/>
        <end position="72"/>
    </location>
</feature>
<dbReference type="PRINTS" id="PR00109">
    <property type="entry name" value="TYRKINASE"/>
</dbReference>
<evidence type="ECO:0000259" key="10">
    <source>
        <dbReference type="PROSITE" id="PS50011"/>
    </source>
</evidence>
<feature type="region of interest" description="Disordered" evidence="8">
    <location>
        <begin position="515"/>
        <end position="543"/>
    </location>
</feature>
<dbReference type="Gene3D" id="3.30.505.10">
    <property type="entry name" value="SH2 domain"/>
    <property type="match status" value="1"/>
</dbReference>
<evidence type="ECO:0000256" key="1">
    <source>
        <dbReference type="ARBA" id="ARBA00022679"/>
    </source>
</evidence>
<dbReference type="EC" id="2.7.10.2" evidence="7"/>
<keyword evidence="12" id="KW-1185">Reference proteome</keyword>
<dbReference type="SUPFAM" id="SSF55550">
    <property type="entry name" value="SH2 domain"/>
    <property type="match status" value="1"/>
</dbReference>
<evidence type="ECO:0000256" key="4">
    <source>
        <dbReference type="ARBA" id="ARBA00022840"/>
    </source>
</evidence>
<dbReference type="Proteomes" id="UP000783686">
    <property type="component" value="Unassembled WGS sequence"/>
</dbReference>
<dbReference type="EMBL" id="CAJFCW020000003">
    <property type="protein sequence ID" value="CAG9107416.1"/>
    <property type="molecule type" value="Genomic_DNA"/>
</dbReference>
<dbReference type="InterPro" id="IPR036860">
    <property type="entry name" value="SH2_dom_sf"/>
</dbReference>
<comment type="catalytic activity">
    <reaction evidence="7">
        <text>L-tyrosyl-[protein] + ATP = O-phospho-L-tyrosyl-[protein] + ADP + H(+)</text>
        <dbReference type="Rhea" id="RHEA:10596"/>
        <dbReference type="Rhea" id="RHEA-COMP:10136"/>
        <dbReference type="Rhea" id="RHEA-COMP:20101"/>
        <dbReference type="ChEBI" id="CHEBI:15378"/>
        <dbReference type="ChEBI" id="CHEBI:30616"/>
        <dbReference type="ChEBI" id="CHEBI:46858"/>
        <dbReference type="ChEBI" id="CHEBI:61978"/>
        <dbReference type="ChEBI" id="CHEBI:456216"/>
        <dbReference type="EC" id="2.7.10.2"/>
    </reaction>
</comment>
<evidence type="ECO:0000256" key="2">
    <source>
        <dbReference type="ARBA" id="ARBA00022741"/>
    </source>
</evidence>
<feature type="compositionally biased region" description="Polar residues" evidence="8">
    <location>
        <begin position="104"/>
        <end position="126"/>
    </location>
</feature>
<dbReference type="Gene3D" id="1.10.510.10">
    <property type="entry name" value="Transferase(Phosphotransferase) domain 1"/>
    <property type="match status" value="1"/>
</dbReference>
<dbReference type="InterPro" id="IPR011009">
    <property type="entry name" value="Kinase-like_dom_sf"/>
</dbReference>
<gene>
    <name evidence="11" type="ORF">BOKJ2_LOCUS6996</name>
</gene>
<comment type="similarity">
    <text evidence="7">Belongs to the protein kinase superfamily. Tyr protein kinase family.</text>
</comment>
<protein>
    <recommendedName>
        <fullName evidence="7">Tyrosine-protein kinase</fullName>
        <ecNumber evidence="7">2.7.10.2</ecNumber>
    </recommendedName>
</protein>
<feature type="compositionally biased region" description="Basic residues" evidence="8">
    <location>
        <begin position="625"/>
        <end position="635"/>
    </location>
</feature>
<dbReference type="GO" id="GO:0004715">
    <property type="term" value="F:non-membrane spanning protein tyrosine kinase activity"/>
    <property type="evidence" value="ECO:0007669"/>
    <property type="project" value="UniProtKB-EC"/>
</dbReference>
<evidence type="ECO:0000256" key="5">
    <source>
        <dbReference type="ARBA" id="ARBA00023137"/>
    </source>
</evidence>
<dbReference type="EMBL" id="CAJFDH010000003">
    <property type="protein sequence ID" value="CAD5217255.1"/>
    <property type="molecule type" value="Genomic_DNA"/>
</dbReference>
<feature type="region of interest" description="Disordered" evidence="8">
    <location>
        <begin position="1"/>
        <end position="126"/>
    </location>
</feature>
<feature type="compositionally biased region" description="Polar residues" evidence="8">
    <location>
        <begin position="29"/>
        <end position="38"/>
    </location>
</feature>
<evidence type="ECO:0000256" key="8">
    <source>
        <dbReference type="SAM" id="MobiDB-lite"/>
    </source>
</evidence>
<comment type="caution">
    <text evidence="11">The sequence shown here is derived from an EMBL/GenBank/DDBJ whole genome shotgun (WGS) entry which is preliminary data.</text>
</comment>
<accession>A0A811KP38</accession>
<dbReference type="InterPro" id="IPR000719">
    <property type="entry name" value="Prot_kinase_dom"/>
</dbReference>
<evidence type="ECO:0000313" key="11">
    <source>
        <dbReference type="EMBL" id="CAD5217255.1"/>
    </source>
</evidence>
<feature type="compositionally biased region" description="Polar residues" evidence="8">
    <location>
        <begin position="684"/>
        <end position="710"/>
    </location>
</feature>
<keyword evidence="1 7" id="KW-0808">Transferase</keyword>
<dbReference type="InterPro" id="IPR000980">
    <property type="entry name" value="SH2"/>
</dbReference>
<evidence type="ECO:0000259" key="9">
    <source>
        <dbReference type="PROSITE" id="PS50001"/>
    </source>
</evidence>
<evidence type="ECO:0000313" key="12">
    <source>
        <dbReference type="Proteomes" id="UP000614601"/>
    </source>
</evidence>
<feature type="region of interest" description="Disordered" evidence="8">
    <location>
        <begin position="562"/>
        <end position="710"/>
    </location>
</feature>
<evidence type="ECO:0000256" key="6">
    <source>
        <dbReference type="PROSITE-ProRule" id="PRU00191"/>
    </source>
</evidence>
<evidence type="ECO:0000256" key="7">
    <source>
        <dbReference type="RuleBase" id="RU362096"/>
    </source>
</evidence>
<dbReference type="SUPFAM" id="SSF56112">
    <property type="entry name" value="Protein kinase-like (PK-like)"/>
    <property type="match status" value="1"/>
</dbReference>
<feature type="domain" description="SH2" evidence="9">
    <location>
        <begin position="140"/>
        <end position="247"/>
    </location>
</feature>
<dbReference type="SMART" id="SM00252">
    <property type="entry name" value="SH2"/>
    <property type="match status" value="1"/>
</dbReference>
<keyword evidence="2 7" id="KW-0547">Nucleotide-binding</keyword>
<keyword evidence="5 7" id="KW-0829">Tyrosine-protein kinase</keyword>
<evidence type="ECO:0000256" key="3">
    <source>
        <dbReference type="ARBA" id="ARBA00022777"/>
    </source>
</evidence>
<dbReference type="InterPro" id="IPR050198">
    <property type="entry name" value="Non-receptor_tyrosine_kinases"/>
</dbReference>
<keyword evidence="6" id="KW-0727">SH2 domain</keyword>
<dbReference type="AlphaFoldDB" id="A0A811KP38"/>
<keyword evidence="4 7" id="KW-0067">ATP-binding</keyword>
<name>A0A811KP38_9BILA</name>
<dbReference type="Pfam" id="PF07714">
    <property type="entry name" value="PK_Tyr_Ser-Thr"/>
    <property type="match status" value="1"/>
</dbReference>
<sequence length="710" mass="79614">MPQSRRSNRRRRADANSNRSRRASRTPRPKSNPNANSKLSRRAIPNQSRSASTERSRRASRTPSPNRRASPNKSRRASPDKSRRANLNQSRRASPNRSRRASQTPSPNRRASPGQSPTSDDNSSWSAIELEDPTLPNEDYYHGFLLREDVDEILKKDGDFLTRISAGPEEMSRKIVLSVVENKEKGKEGTLHFVMSPSPDDGTFYCHGNDESFPTVPELINALMQGPAGFTVHPSLRFVRFMVRLPWQLKHSDIELVKELKAGKFREVLEGKLKKDGTQTPVAIKVHKTQSWTSKQIEQVLNEARAMRLLKHPNVIRFHGLAALQDPILIVTELADAPLAIALRVKSLQVETKIAYCLQASYALEHLHSKGMLHRDIRAKSFLIVGGTLKLSTFRLAVTAKTHEMDENEDFPIRWYASEALRTGQYTSECDVFSWGVLCWEIFSDGSEPYADFTLEKAVEKITAEELLQFPASTPIFLVNMVIWYVWCSVERRLTMAKVSKTLESSKMVPMAKMAPDSSLKQAGLQDQGSVRKTKRNKRKMGQDALVAAAEPKMETMALKTETMAPTASGSNAELERQDQMSTREARQREGKMGPMVPPSKKLTVAPLTSETNIEPQRQDQSSTRRTKRSKRKVAKNVPVAPTAPKQESKESEEEASSEVSVEPQRLVPAGAKGRSSKEKVAQSVPTRSRSKQLVSPTKRSKSASQRLES</sequence>